<evidence type="ECO:0000313" key="3">
    <source>
        <dbReference type="Proteomes" id="UP000316429"/>
    </source>
</evidence>
<feature type="compositionally biased region" description="Low complexity" evidence="1">
    <location>
        <begin position="91"/>
        <end position="112"/>
    </location>
</feature>
<organism evidence="2 3">
    <name type="scientific">Rhizobium glycinendophyticum</name>
    <dbReference type="NCBI Taxonomy" id="2589807"/>
    <lineage>
        <taxon>Bacteria</taxon>
        <taxon>Pseudomonadati</taxon>
        <taxon>Pseudomonadota</taxon>
        <taxon>Alphaproteobacteria</taxon>
        <taxon>Hyphomicrobiales</taxon>
        <taxon>Rhizobiaceae</taxon>
        <taxon>Rhizobium/Agrobacterium group</taxon>
        <taxon>Rhizobium</taxon>
    </lineage>
</organism>
<dbReference type="RefSeq" id="WP_140827039.1">
    <property type="nucleotide sequence ID" value="NZ_VFYP01000001.1"/>
</dbReference>
<dbReference type="AlphaFoldDB" id="A0A504UIY4"/>
<sequence length="254" mass="26245">MVSGSDKEGKGRPGDPADVPPVSDATDPLMNPAAALAAATAFGFGMAAQMSRFFLGSLQGAMDLTGELARQLEDERKAKEASTAAEKVMQPKAEAVTEEVTAAPAAPEPKTANAGPSKAQPKTVARPAAKAKVEASKPLAKAVAKTKAAKQPVAVIATKAVEPAETAAPAKMLKAAPVRKAGKADDLKRIDGIGPKLEQVLKGRGITRLQQLAEMEPEALEGLDRELGLDGRTLRDDWAGQARRLAGGKAATDK</sequence>
<evidence type="ECO:0000256" key="1">
    <source>
        <dbReference type="SAM" id="MobiDB-lite"/>
    </source>
</evidence>
<dbReference type="Gene3D" id="1.10.150.20">
    <property type="entry name" value="5' to 3' exonuclease, C-terminal subdomain"/>
    <property type="match status" value="1"/>
</dbReference>
<feature type="compositionally biased region" description="Basic and acidic residues" evidence="1">
    <location>
        <begin position="1"/>
        <end position="15"/>
    </location>
</feature>
<keyword evidence="3" id="KW-1185">Reference proteome</keyword>
<feature type="region of interest" description="Disordered" evidence="1">
    <location>
        <begin position="73"/>
        <end position="130"/>
    </location>
</feature>
<gene>
    <name evidence="2" type="ORF">FJQ55_07705</name>
</gene>
<evidence type="ECO:0000313" key="2">
    <source>
        <dbReference type="EMBL" id="TPP10715.1"/>
    </source>
</evidence>
<proteinExistence type="predicted"/>
<dbReference type="Proteomes" id="UP000316429">
    <property type="component" value="Unassembled WGS sequence"/>
</dbReference>
<reference evidence="2 3" key="1">
    <citation type="submission" date="2019-06" db="EMBL/GenBank/DDBJ databases">
        <title>Rhizobium sp. CL12 isolated from roots of soybean.</title>
        <authorList>
            <person name="Wang C."/>
        </authorList>
    </citation>
    <scope>NUCLEOTIDE SEQUENCE [LARGE SCALE GENOMIC DNA]</scope>
    <source>
        <strain evidence="2 3">CL12</strain>
    </source>
</reference>
<protein>
    <submittedName>
        <fullName evidence="2">5' DNA nuclease</fullName>
    </submittedName>
</protein>
<accession>A0A504UIY4</accession>
<name>A0A504UIY4_9HYPH</name>
<dbReference type="OrthoDB" id="9807941at2"/>
<feature type="region of interest" description="Disordered" evidence="1">
    <location>
        <begin position="1"/>
        <end position="28"/>
    </location>
</feature>
<dbReference type="EMBL" id="VFYP01000001">
    <property type="protein sequence ID" value="TPP10715.1"/>
    <property type="molecule type" value="Genomic_DNA"/>
</dbReference>
<comment type="caution">
    <text evidence="2">The sequence shown here is derived from an EMBL/GenBank/DDBJ whole genome shotgun (WGS) entry which is preliminary data.</text>
</comment>